<name>A0A2S9WYI3_9NEIS</name>
<gene>
    <name evidence="1" type="ORF">BUE93_21800</name>
</gene>
<dbReference type="RefSeq" id="WP_106078251.1">
    <property type="nucleotide sequence ID" value="NZ_MTBD01000117.1"/>
</dbReference>
<dbReference type="EMBL" id="MTBD01000117">
    <property type="protein sequence ID" value="PRP68527.1"/>
    <property type="molecule type" value="Genomic_DNA"/>
</dbReference>
<evidence type="ECO:0000313" key="2">
    <source>
        <dbReference type="Proteomes" id="UP000239469"/>
    </source>
</evidence>
<proteinExistence type="predicted"/>
<accession>A0A2S9WYI3</accession>
<dbReference type="Proteomes" id="UP000239469">
    <property type="component" value="Unassembled WGS sequence"/>
</dbReference>
<sequence length="810" mass="87513">MMAQTIDPHLQLPPHQDFAALRDEAVGFLTALDGQPWTDFNPSEPGLTLLETALSGFTDLGYRLDHDIADLLAPAAADEAWQALPDAAAALSCEPVSQNDLALALADQPALSAVCLAAAPEPGAIDVWLTPRRALDDQEKLAARQTAWRRFHRQRPLGLRPGQIMVRDKASLYLFPELELSAAAPAEETLAALIRLWRQALQAPPVYQSAAACLAAGQSGDTVYDGPLLEQGVRLAGPASDGQALASRLIDLALGLPGVTRVDSLQFSAAPAKETLSDRAAGVWSWTAPDDSYLLLESEELIDWWSGAAILQGQNFDPLHRNSQRLRVDAARLRALLADQAATDAAAPALPPTFGRYRRLSDFPAFSPALPAQFGLSGPSPAASAQEKAGLLQLQAYLLPLEQLQANQAAQLENIRQLLELPRGDWLATLSALLAKMQASESLSRADIDAFWRAAAALPPSTLRQPVSPLPLAEGLFAADDLAAYRVAGAETALETPLSERWLDRTLRRLQHLLARFGENLPDAAQLRYRGVFSHYAAQLLTSGSALPIPADALPSRLAALKQALDLASFLLDFPRLSAARGSGADIAASLHSRSGLELRLARRLGIPLEHSPLSLGNREGLYLVEGALLLQQDGSPPSAERARRLYWILPRYGCRFGNDAFRALVEQAICEETPLHLQPMVCWLDGKGLNQMERLYHHWRAKWLELGGPAAPTVPGEADWRADGAPHSRRARLWDCSRQLASALDDCAVAPDFNPERWLSHIGSDEISGSFTVGYADIPALRPVSPRGKIGDPGQPFAIAISAPLPLND</sequence>
<protein>
    <submittedName>
        <fullName evidence="1">Uncharacterized protein</fullName>
    </submittedName>
</protein>
<reference evidence="1 2" key="1">
    <citation type="submission" date="2017-01" db="EMBL/GenBank/DDBJ databases">
        <title>New insights into the genetic diversity of Chromobacterium isolated from tropical freshwater lake.</title>
        <authorList>
            <person name="Santos A.B."/>
            <person name="Nascimento A.M."/>
            <person name="Da Silva P.C."/>
        </authorList>
    </citation>
    <scope>NUCLEOTIDE SEQUENCE [LARGE SCALE GENOMIC DNA]</scope>
    <source>
        <strain evidence="1 2">56AF</strain>
    </source>
</reference>
<evidence type="ECO:0000313" key="1">
    <source>
        <dbReference type="EMBL" id="PRP68527.1"/>
    </source>
</evidence>
<dbReference type="AlphaFoldDB" id="A0A2S9WYI3"/>
<dbReference type="OrthoDB" id="8263000at2"/>
<comment type="caution">
    <text evidence="1">The sequence shown here is derived from an EMBL/GenBank/DDBJ whole genome shotgun (WGS) entry which is preliminary data.</text>
</comment>
<organism evidence="1 2">
    <name type="scientific">Chromobacterium amazonense</name>
    <dbReference type="NCBI Taxonomy" id="1382803"/>
    <lineage>
        <taxon>Bacteria</taxon>
        <taxon>Pseudomonadati</taxon>
        <taxon>Pseudomonadota</taxon>
        <taxon>Betaproteobacteria</taxon>
        <taxon>Neisseriales</taxon>
        <taxon>Chromobacteriaceae</taxon>
        <taxon>Chromobacterium</taxon>
    </lineage>
</organism>